<dbReference type="FunFam" id="3.30.450.20:FF:000099">
    <property type="entry name" value="Sensory box sensor histidine kinase"/>
    <property type="match status" value="1"/>
</dbReference>
<dbReference type="CDD" id="cd00130">
    <property type="entry name" value="PAS"/>
    <property type="match status" value="1"/>
</dbReference>
<dbReference type="PROSITE" id="PS50113">
    <property type="entry name" value="PAC"/>
    <property type="match status" value="1"/>
</dbReference>
<dbReference type="CDD" id="cd00075">
    <property type="entry name" value="HATPase"/>
    <property type="match status" value="1"/>
</dbReference>
<dbReference type="NCBIfam" id="TIGR00229">
    <property type="entry name" value="sensory_box"/>
    <property type="match status" value="1"/>
</dbReference>
<dbReference type="InterPro" id="IPR013655">
    <property type="entry name" value="PAS_fold_3"/>
</dbReference>
<dbReference type="PROSITE" id="PS50110">
    <property type="entry name" value="RESPONSE_REGULATORY"/>
    <property type="match status" value="1"/>
</dbReference>
<evidence type="ECO:0000256" key="7">
    <source>
        <dbReference type="ARBA" id="ARBA00023136"/>
    </source>
</evidence>
<feature type="modified residue" description="4-aspartylphosphate" evidence="8">
    <location>
        <position position="487"/>
    </location>
</feature>
<comment type="catalytic activity">
    <reaction evidence="1">
        <text>ATP + protein L-histidine = ADP + protein N-phospho-L-histidine.</text>
        <dbReference type="EC" id="2.7.13.3"/>
    </reaction>
</comment>
<organism evidence="13 14">
    <name type="scientific">Gemmatimonas groenlandica</name>
    <dbReference type="NCBI Taxonomy" id="2732249"/>
    <lineage>
        <taxon>Bacteria</taxon>
        <taxon>Pseudomonadati</taxon>
        <taxon>Gemmatimonadota</taxon>
        <taxon>Gemmatimonadia</taxon>
        <taxon>Gemmatimonadales</taxon>
        <taxon>Gemmatimonadaceae</taxon>
        <taxon>Gemmatimonas</taxon>
    </lineage>
</organism>
<feature type="domain" description="PAS" evidence="11">
    <location>
        <begin position="53"/>
        <end position="123"/>
    </location>
</feature>
<proteinExistence type="predicted"/>
<dbReference type="CDD" id="cd00082">
    <property type="entry name" value="HisKA"/>
    <property type="match status" value="1"/>
</dbReference>
<dbReference type="FunFam" id="3.30.565.10:FF:000006">
    <property type="entry name" value="Sensor histidine kinase WalK"/>
    <property type="match status" value="1"/>
</dbReference>
<gene>
    <name evidence="13" type="ORF">HKW67_21370</name>
</gene>
<dbReference type="SMART" id="SM00086">
    <property type="entry name" value="PAC"/>
    <property type="match status" value="1"/>
</dbReference>
<evidence type="ECO:0000259" key="12">
    <source>
        <dbReference type="PROSITE" id="PS50113"/>
    </source>
</evidence>
<dbReference type="InterPro" id="IPR036097">
    <property type="entry name" value="HisK_dim/P_sf"/>
</dbReference>
<dbReference type="PANTHER" id="PTHR43547">
    <property type="entry name" value="TWO-COMPONENT HISTIDINE KINASE"/>
    <property type="match status" value="1"/>
</dbReference>
<dbReference type="Gene3D" id="3.30.565.10">
    <property type="entry name" value="Histidine kinase-like ATPase, C-terminal domain"/>
    <property type="match status" value="1"/>
</dbReference>
<dbReference type="InterPro" id="IPR036890">
    <property type="entry name" value="HATPase_C_sf"/>
</dbReference>
<dbReference type="InterPro" id="IPR004358">
    <property type="entry name" value="Sig_transdc_His_kin-like_C"/>
</dbReference>
<evidence type="ECO:0000256" key="2">
    <source>
        <dbReference type="ARBA" id="ARBA00012438"/>
    </source>
</evidence>
<dbReference type="KEGG" id="ggr:HKW67_21370"/>
<protein>
    <recommendedName>
        <fullName evidence="2">histidine kinase</fullName>
        <ecNumber evidence="2">2.7.13.3</ecNumber>
    </recommendedName>
</protein>
<keyword evidence="7" id="KW-0472">Membrane</keyword>
<dbReference type="CDD" id="cd17580">
    <property type="entry name" value="REC_2_DhkD-like"/>
    <property type="match status" value="1"/>
</dbReference>
<dbReference type="AlphaFoldDB" id="A0A6M4IT38"/>
<dbReference type="Proteomes" id="UP000500938">
    <property type="component" value="Chromosome"/>
</dbReference>
<dbReference type="PANTHER" id="PTHR43547:SF2">
    <property type="entry name" value="HYBRID SIGNAL TRANSDUCTION HISTIDINE KINASE C"/>
    <property type="match status" value="1"/>
</dbReference>
<accession>A0A6M4IT38</accession>
<evidence type="ECO:0000256" key="1">
    <source>
        <dbReference type="ARBA" id="ARBA00000085"/>
    </source>
</evidence>
<dbReference type="SUPFAM" id="SSF52172">
    <property type="entry name" value="CheY-like"/>
    <property type="match status" value="1"/>
</dbReference>
<dbReference type="SUPFAM" id="SSF47384">
    <property type="entry name" value="Homodimeric domain of signal transducing histidine kinase"/>
    <property type="match status" value="1"/>
</dbReference>
<evidence type="ECO:0000256" key="5">
    <source>
        <dbReference type="ARBA" id="ARBA00022777"/>
    </source>
</evidence>
<evidence type="ECO:0000256" key="3">
    <source>
        <dbReference type="ARBA" id="ARBA00022553"/>
    </source>
</evidence>
<dbReference type="InterPro" id="IPR001789">
    <property type="entry name" value="Sig_transdc_resp-reg_receiver"/>
</dbReference>
<keyword evidence="14" id="KW-1185">Reference proteome</keyword>
<dbReference type="EC" id="2.7.13.3" evidence="2"/>
<evidence type="ECO:0000259" key="10">
    <source>
        <dbReference type="PROSITE" id="PS50110"/>
    </source>
</evidence>
<dbReference type="InterPro" id="IPR001610">
    <property type="entry name" value="PAC"/>
</dbReference>
<dbReference type="SUPFAM" id="SSF55874">
    <property type="entry name" value="ATPase domain of HSP90 chaperone/DNA topoisomerase II/histidine kinase"/>
    <property type="match status" value="1"/>
</dbReference>
<reference evidence="13 14" key="1">
    <citation type="submission" date="2020-05" db="EMBL/GenBank/DDBJ databases">
        <title>Complete genome sequence of Gemmatimonas greenlandica TET16.</title>
        <authorList>
            <person name="Zeng Y."/>
        </authorList>
    </citation>
    <scope>NUCLEOTIDE SEQUENCE [LARGE SCALE GENOMIC DNA]</scope>
    <source>
        <strain evidence="13 14">TET16</strain>
    </source>
</reference>
<dbReference type="SMART" id="SM00387">
    <property type="entry name" value="HATPase_c"/>
    <property type="match status" value="1"/>
</dbReference>
<dbReference type="Gene3D" id="1.10.287.130">
    <property type="match status" value="1"/>
</dbReference>
<dbReference type="SMART" id="SM00388">
    <property type="entry name" value="HisKA"/>
    <property type="match status" value="1"/>
</dbReference>
<dbReference type="InterPro" id="IPR035965">
    <property type="entry name" value="PAS-like_dom_sf"/>
</dbReference>
<dbReference type="Pfam" id="PF00072">
    <property type="entry name" value="Response_reg"/>
    <property type="match status" value="1"/>
</dbReference>
<dbReference type="Gene3D" id="3.40.50.2300">
    <property type="match status" value="1"/>
</dbReference>
<dbReference type="InterPro" id="IPR011006">
    <property type="entry name" value="CheY-like_superfamily"/>
</dbReference>
<dbReference type="GO" id="GO:0000155">
    <property type="term" value="F:phosphorelay sensor kinase activity"/>
    <property type="evidence" value="ECO:0007669"/>
    <property type="project" value="InterPro"/>
</dbReference>
<dbReference type="Pfam" id="PF02518">
    <property type="entry name" value="HATPase_c"/>
    <property type="match status" value="1"/>
</dbReference>
<dbReference type="InterPro" id="IPR003661">
    <property type="entry name" value="HisK_dim/P_dom"/>
</dbReference>
<dbReference type="Gene3D" id="3.30.450.20">
    <property type="entry name" value="PAS domain"/>
    <property type="match status" value="1"/>
</dbReference>
<feature type="domain" description="Histidine kinase" evidence="9">
    <location>
        <begin position="196"/>
        <end position="414"/>
    </location>
</feature>
<keyword evidence="4" id="KW-0808">Transferase</keyword>
<evidence type="ECO:0000313" key="13">
    <source>
        <dbReference type="EMBL" id="QJR37893.1"/>
    </source>
</evidence>
<dbReference type="RefSeq" id="WP_171227329.1">
    <property type="nucleotide sequence ID" value="NZ_CP053085.1"/>
</dbReference>
<feature type="domain" description="PAC" evidence="12">
    <location>
        <begin position="126"/>
        <end position="178"/>
    </location>
</feature>
<sequence>MLGTLACYRREVHVPTSAEKNAMALLVNTAALILDYRREIHARQATQEALLRNEQRFRSFVTATSQITWTTDAQGNVIEDSPSWRAFTGQTYKEWIQTGWLQALHPDDRQATFATWQASVATRSGFEAEYRVLHADGDYRWTAVRGVPVLAQDGSVREWVGTNTDITERKRAEGDLRRLAARLSEEDHRKTEFLATLAHELRNPLAPIQNGLELLRLAGNNPEIATKVRDMMQRQLSHLVHLVDDLLDVARINSGKVELRKEQVELRTIVTNAVESTLAVMEAAHHELDLSMADESLVVDADPVRLVQVLGNLLTNAAKYTPEHGRIKLSVDREGQHAVIAVRDNGIGIPPQALPSVFDMFTQVAAGAGRAQGGLGIGLSLVRRLVEMHGGTVTAASPGEGEGSTFTVRLPVVQQQQVDAPLSQDQVAPIGKTGSVLKVLVADDNVDAAESLATLLELGGHKTTVAHDGHDALRLVLQRQPDVAFLDIGMPELNGYEVARMVRQTSGTNQTVLVALTGWGAHHDQDQAREAGFDYHLTKPAGIEAIHALLEAVHSARAATS</sequence>
<evidence type="ECO:0000256" key="4">
    <source>
        <dbReference type="ARBA" id="ARBA00022679"/>
    </source>
</evidence>
<dbReference type="SMART" id="SM00448">
    <property type="entry name" value="REC"/>
    <property type="match status" value="1"/>
</dbReference>
<dbReference type="PROSITE" id="PS50112">
    <property type="entry name" value="PAS"/>
    <property type="match status" value="1"/>
</dbReference>
<dbReference type="SUPFAM" id="SSF55785">
    <property type="entry name" value="PYP-like sensor domain (PAS domain)"/>
    <property type="match status" value="1"/>
</dbReference>
<dbReference type="Pfam" id="PF08447">
    <property type="entry name" value="PAS_3"/>
    <property type="match status" value="1"/>
</dbReference>
<keyword evidence="3 8" id="KW-0597">Phosphoprotein</keyword>
<dbReference type="InterPro" id="IPR003594">
    <property type="entry name" value="HATPase_dom"/>
</dbReference>
<dbReference type="InterPro" id="IPR000014">
    <property type="entry name" value="PAS"/>
</dbReference>
<keyword evidence="5" id="KW-0418">Kinase</keyword>
<dbReference type="SMART" id="SM00091">
    <property type="entry name" value="PAS"/>
    <property type="match status" value="1"/>
</dbReference>
<evidence type="ECO:0000256" key="8">
    <source>
        <dbReference type="PROSITE-ProRule" id="PRU00169"/>
    </source>
</evidence>
<dbReference type="EMBL" id="CP053085">
    <property type="protein sequence ID" value="QJR37893.1"/>
    <property type="molecule type" value="Genomic_DNA"/>
</dbReference>
<evidence type="ECO:0000259" key="11">
    <source>
        <dbReference type="PROSITE" id="PS50112"/>
    </source>
</evidence>
<name>A0A6M4IT38_9BACT</name>
<dbReference type="InterPro" id="IPR000700">
    <property type="entry name" value="PAS-assoc_C"/>
</dbReference>
<dbReference type="PRINTS" id="PR00344">
    <property type="entry name" value="BCTRLSENSOR"/>
</dbReference>
<keyword evidence="6" id="KW-0902">Two-component regulatory system</keyword>
<evidence type="ECO:0000256" key="6">
    <source>
        <dbReference type="ARBA" id="ARBA00023012"/>
    </source>
</evidence>
<feature type="domain" description="Response regulatory" evidence="10">
    <location>
        <begin position="438"/>
        <end position="554"/>
    </location>
</feature>
<evidence type="ECO:0000259" key="9">
    <source>
        <dbReference type="PROSITE" id="PS50109"/>
    </source>
</evidence>
<dbReference type="InterPro" id="IPR005467">
    <property type="entry name" value="His_kinase_dom"/>
</dbReference>
<dbReference type="FunFam" id="1.10.287.130:FF:000001">
    <property type="entry name" value="Two-component sensor histidine kinase"/>
    <property type="match status" value="1"/>
</dbReference>
<dbReference type="PROSITE" id="PS50109">
    <property type="entry name" value="HIS_KIN"/>
    <property type="match status" value="1"/>
</dbReference>
<evidence type="ECO:0000313" key="14">
    <source>
        <dbReference type="Proteomes" id="UP000500938"/>
    </source>
</evidence>
<dbReference type="Pfam" id="PF00512">
    <property type="entry name" value="HisKA"/>
    <property type="match status" value="1"/>
</dbReference>